<sequence length="54" mass="6222">MISIFNGVMTGVLIVIFLGIWVWAWSSRNKSKFDHMAQLPLETTQETNEVTEHD</sequence>
<feature type="transmembrane region" description="Helical" evidence="1">
    <location>
        <begin position="6"/>
        <end position="26"/>
    </location>
</feature>
<accession>A0A918VRR9</accession>
<dbReference type="RefSeq" id="WP_189402421.1">
    <property type="nucleotide sequence ID" value="NZ_BMXA01000006.1"/>
</dbReference>
<name>A0A918VRR9_9GAMM</name>
<keyword evidence="1" id="KW-1133">Transmembrane helix</keyword>
<keyword evidence="1" id="KW-0472">Membrane</keyword>
<dbReference type="Proteomes" id="UP000614811">
    <property type="component" value="Unassembled WGS sequence"/>
</dbReference>
<organism evidence="2 3">
    <name type="scientific">Arenicella chitinivorans</name>
    <dbReference type="NCBI Taxonomy" id="1329800"/>
    <lineage>
        <taxon>Bacteria</taxon>
        <taxon>Pseudomonadati</taxon>
        <taxon>Pseudomonadota</taxon>
        <taxon>Gammaproteobacteria</taxon>
        <taxon>Arenicellales</taxon>
        <taxon>Arenicellaceae</taxon>
        <taxon>Arenicella</taxon>
    </lineage>
</organism>
<keyword evidence="3" id="KW-1185">Reference proteome</keyword>
<comment type="caution">
    <text evidence="2">The sequence shown here is derived from an EMBL/GenBank/DDBJ whole genome shotgun (WGS) entry which is preliminary data.</text>
</comment>
<dbReference type="AlphaFoldDB" id="A0A918VRR9"/>
<dbReference type="EMBL" id="BMXA01000006">
    <property type="protein sequence ID" value="GHA17462.1"/>
    <property type="molecule type" value="Genomic_DNA"/>
</dbReference>
<keyword evidence="1" id="KW-0812">Transmembrane</keyword>
<evidence type="ECO:0000256" key="1">
    <source>
        <dbReference type="SAM" id="Phobius"/>
    </source>
</evidence>
<dbReference type="InterPro" id="IPR008621">
    <property type="entry name" value="Cbb3-typ_cyt_oxidase_comp"/>
</dbReference>
<reference evidence="2" key="1">
    <citation type="journal article" date="2014" name="Int. J. Syst. Evol. Microbiol.">
        <title>Complete genome sequence of Corynebacterium casei LMG S-19264T (=DSM 44701T), isolated from a smear-ripened cheese.</title>
        <authorList>
            <consortium name="US DOE Joint Genome Institute (JGI-PGF)"/>
            <person name="Walter F."/>
            <person name="Albersmeier A."/>
            <person name="Kalinowski J."/>
            <person name="Ruckert C."/>
        </authorList>
    </citation>
    <scope>NUCLEOTIDE SEQUENCE</scope>
    <source>
        <strain evidence="2">KCTC 12711</strain>
    </source>
</reference>
<protein>
    <recommendedName>
        <fullName evidence="4">CcoQ/FixQ family Cbb3-type cytochrome c oxidase assembly chaperone</fullName>
    </recommendedName>
</protein>
<reference evidence="2" key="2">
    <citation type="submission" date="2020-09" db="EMBL/GenBank/DDBJ databases">
        <authorList>
            <person name="Sun Q."/>
            <person name="Kim S."/>
        </authorList>
    </citation>
    <scope>NUCLEOTIDE SEQUENCE</scope>
    <source>
        <strain evidence="2">KCTC 12711</strain>
    </source>
</reference>
<dbReference type="Pfam" id="PF05545">
    <property type="entry name" value="FixQ"/>
    <property type="match status" value="1"/>
</dbReference>
<evidence type="ECO:0000313" key="2">
    <source>
        <dbReference type="EMBL" id="GHA17462.1"/>
    </source>
</evidence>
<gene>
    <name evidence="2" type="ORF">GCM10008090_28950</name>
</gene>
<proteinExistence type="predicted"/>
<evidence type="ECO:0008006" key="4">
    <source>
        <dbReference type="Google" id="ProtNLM"/>
    </source>
</evidence>
<evidence type="ECO:0000313" key="3">
    <source>
        <dbReference type="Proteomes" id="UP000614811"/>
    </source>
</evidence>